<dbReference type="Proteomes" id="UP000176204">
    <property type="component" value="Chromosome I"/>
</dbReference>
<dbReference type="Gene3D" id="3.30.1950.10">
    <property type="entry name" value="wza like domain"/>
    <property type="match status" value="1"/>
</dbReference>
<dbReference type="AlphaFoldDB" id="A0A1C7PAR7"/>
<name>A0A1C7PAR7_9BACT</name>
<evidence type="ECO:0000259" key="3">
    <source>
        <dbReference type="Pfam" id="PF02563"/>
    </source>
</evidence>
<dbReference type="PANTHER" id="PTHR33619">
    <property type="entry name" value="POLYSACCHARIDE EXPORT PROTEIN GFCE-RELATED"/>
    <property type="match status" value="1"/>
</dbReference>
<dbReference type="RefSeq" id="WP_071133260.1">
    <property type="nucleotide sequence ID" value="NZ_LIGX01000032.1"/>
</dbReference>
<evidence type="ECO:0000313" key="4">
    <source>
        <dbReference type="EMBL" id="SEH77247.1"/>
    </source>
</evidence>
<dbReference type="EMBL" id="LT629973">
    <property type="protein sequence ID" value="SEH77247.1"/>
    <property type="molecule type" value="Genomic_DNA"/>
</dbReference>
<evidence type="ECO:0000256" key="2">
    <source>
        <dbReference type="SAM" id="SignalP"/>
    </source>
</evidence>
<dbReference type="PATRIC" id="fig|1679444.3.peg.1061"/>
<dbReference type="OrthoDB" id="197731at2"/>
<protein>
    <submittedName>
        <fullName evidence="4">Polysaccharide biosynthesis/export protein</fullName>
    </submittedName>
</protein>
<organism evidence="4 5">
    <name type="scientific">Akkermansia glycaniphila</name>
    <dbReference type="NCBI Taxonomy" id="1679444"/>
    <lineage>
        <taxon>Bacteria</taxon>
        <taxon>Pseudomonadati</taxon>
        <taxon>Verrucomicrobiota</taxon>
        <taxon>Verrucomicrobiia</taxon>
        <taxon>Verrucomicrobiales</taxon>
        <taxon>Akkermansiaceae</taxon>
        <taxon>Akkermansia</taxon>
    </lineage>
</organism>
<dbReference type="PANTHER" id="PTHR33619:SF3">
    <property type="entry name" value="POLYSACCHARIDE EXPORT PROTEIN GFCE-RELATED"/>
    <property type="match status" value="1"/>
</dbReference>
<feature type="domain" description="Polysaccharide export protein N-terminal" evidence="3">
    <location>
        <begin position="48"/>
        <end position="104"/>
    </location>
</feature>
<reference evidence="5" key="1">
    <citation type="submission" date="2016-09" db="EMBL/GenBank/DDBJ databases">
        <authorList>
            <person name="Koehorst J."/>
        </authorList>
    </citation>
    <scope>NUCLEOTIDE SEQUENCE [LARGE SCALE GENOMIC DNA]</scope>
</reference>
<feature type="chain" id="PRO_5014266469" evidence="2">
    <location>
        <begin position="23"/>
        <end position="201"/>
    </location>
</feature>
<evidence type="ECO:0000256" key="1">
    <source>
        <dbReference type="ARBA" id="ARBA00022729"/>
    </source>
</evidence>
<dbReference type="STRING" id="1679444.PYTT_0630"/>
<evidence type="ECO:0000313" key="5">
    <source>
        <dbReference type="Proteomes" id="UP000176204"/>
    </source>
</evidence>
<dbReference type="KEGG" id="agl:PYTT_0630"/>
<dbReference type="InterPro" id="IPR049712">
    <property type="entry name" value="Poly_export"/>
</dbReference>
<keyword evidence="1 2" id="KW-0732">Signal</keyword>
<proteinExistence type="predicted"/>
<feature type="signal peptide" evidence="2">
    <location>
        <begin position="1"/>
        <end position="22"/>
    </location>
</feature>
<dbReference type="InterPro" id="IPR003715">
    <property type="entry name" value="Poly_export_N"/>
</dbReference>
<dbReference type="Gene3D" id="3.10.560.10">
    <property type="entry name" value="Outer membrane lipoprotein wza domain like"/>
    <property type="match status" value="1"/>
</dbReference>
<accession>A0A1C7PAR7</accession>
<dbReference type="Pfam" id="PF02563">
    <property type="entry name" value="Poly_export"/>
    <property type="match status" value="1"/>
</dbReference>
<gene>
    <name evidence="4" type="ORF">PYTT_0630</name>
</gene>
<keyword evidence="5" id="KW-1185">Reference proteome</keyword>
<dbReference type="GO" id="GO:0015159">
    <property type="term" value="F:polysaccharide transmembrane transporter activity"/>
    <property type="evidence" value="ECO:0007669"/>
    <property type="project" value="InterPro"/>
</dbReference>
<sequence>MKHLLQIICCVVFCSLSFSAKAQDVEPRAVPNGFVTIEAKNLPGSDTTIVSGKYQLDSKGTVQMPYLSGTISLSGKTGRQIQNALTEAYKKEKIYTSPVFSVVVDSIEHQGVGVRYVHVTGAVGSKRNLPYRPELTLIEALIECGDITDFGSRYILVTRNGVTKQYDYFSTRDRGVKLFPGDVIFVKERGFTEGREKTLLP</sequence>